<organism evidence="1 2">
    <name type="scientific">Melastoma candidum</name>
    <dbReference type="NCBI Taxonomy" id="119954"/>
    <lineage>
        <taxon>Eukaryota</taxon>
        <taxon>Viridiplantae</taxon>
        <taxon>Streptophyta</taxon>
        <taxon>Embryophyta</taxon>
        <taxon>Tracheophyta</taxon>
        <taxon>Spermatophyta</taxon>
        <taxon>Magnoliopsida</taxon>
        <taxon>eudicotyledons</taxon>
        <taxon>Gunneridae</taxon>
        <taxon>Pentapetalae</taxon>
        <taxon>rosids</taxon>
        <taxon>malvids</taxon>
        <taxon>Myrtales</taxon>
        <taxon>Melastomataceae</taxon>
        <taxon>Melastomatoideae</taxon>
        <taxon>Melastomateae</taxon>
        <taxon>Melastoma</taxon>
    </lineage>
</organism>
<keyword evidence="2" id="KW-1185">Reference proteome</keyword>
<dbReference type="Proteomes" id="UP001057402">
    <property type="component" value="Chromosome 9"/>
</dbReference>
<reference evidence="2" key="1">
    <citation type="journal article" date="2023" name="Front. Plant Sci.">
        <title>Chromosomal-level genome assembly of Melastoma candidum provides insights into trichome evolution.</title>
        <authorList>
            <person name="Zhong Y."/>
            <person name="Wu W."/>
            <person name="Sun C."/>
            <person name="Zou P."/>
            <person name="Liu Y."/>
            <person name="Dai S."/>
            <person name="Zhou R."/>
        </authorList>
    </citation>
    <scope>NUCLEOTIDE SEQUENCE [LARGE SCALE GENOMIC DNA]</scope>
</reference>
<sequence>MFGGGGGGGGRKRKDLSVPPGFVSLTSFVLRKLPGPSYDGDDDRLWNFGDRAEAGQNESRREVECINSQKPEHYVAEHGNTDPCVLDDAPLFCPDDEEFLDTLGYIARIRPDAEASGICQILPASSWKTPCLLTESSKWENSMFTPKVQRIGFVDKDHASTKVRQVGSAPEHSLKSFKKYADEFKENLFRKDGSMNRELKSSVSGVESEFQSILKDPTTNIEVLFGDDIDSKSFGSGFPTTSDSQTMSDDSCCVECSWNLNNTPQLPGSLLCFEDYGTSSILGTRLRVGMCFSTSLWKSEDHRLYSIRYLHFGNPVIWYCVPGRCRSKFEAVARKYSINVPPEQHELNARWVSRLSPSALKAEGIAVYRCVQCPGEFVIIFPGSYVMGLDTGFNFLESANFAPLDWLPHGQTDAEFCRGKRRKTSISHDKLLLGAVIKAVRAHWDVKVLMKQTNDNLKWQAAMGKDGILAKSFKYRVKWESLRKEYLCNPYNVRTMDKSFDTNRKRECVVCFCDLHLSAVGCPCSDDRFSCLSHSKQLCSCGWHAKFFLFRYDIGQLKTLEEALEGRLVAMIRAREVLGLTSSFNRGNTLSPHTEPRLRNKNDAHASSPSNNSADGTRAKVGKTSVQVDSGDHGKDAPN</sequence>
<evidence type="ECO:0000313" key="2">
    <source>
        <dbReference type="Proteomes" id="UP001057402"/>
    </source>
</evidence>
<accession>A0ACB9MMN5</accession>
<proteinExistence type="predicted"/>
<gene>
    <name evidence="1" type="ORF">MLD38_030080</name>
</gene>
<dbReference type="EMBL" id="CM042888">
    <property type="protein sequence ID" value="KAI4324609.1"/>
    <property type="molecule type" value="Genomic_DNA"/>
</dbReference>
<protein>
    <submittedName>
        <fullName evidence="1">Uncharacterized protein</fullName>
    </submittedName>
</protein>
<evidence type="ECO:0000313" key="1">
    <source>
        <dbReference type="EMBL" id="KAI4324609.1"/>
    </source>
</evidence>
<name>A0ACB9MMN5_9MYRT</name>
<comment type="caution">
    <text evidence="1">The sequence shown here is derived from an EMBL/GenBank/DDBJ whole genome shotgun (WGS) entry which is preliminary data.</text>
</comment>